<keyword evidence="11" id="KW-1015">Disulfide bond</keyword>
<dbReference type="EMBL" id="AOKY01000358">
    <property type="protein sequence ID" value="KDB22362.1"/>
    <property type="molecule type" value="Genomic_DNA"/>
</dbReference>
<comment type="caution">
    <text evidence="15">The sequence shown here is derived from an EMBL/GenBank/DDBJ whole genome shotgun (WGS) entry which is preliminary data.</text>
</comment>
<keyword evidence="4 14" id="KW-0165">Cleavage on pair of basic residues</keyword>
<dbReference type="OrthoDB" id="412874at2759"/>
<comment type="function">
    <text evidence="14">Secreted metalloproteinase that allows assimilation of proteinaceous substrates. Shows high activities on basic nuclear substrates such as histone and protamine.</text>
</comment>
<name>A0A059J4E0_TRIIM</name>
<feature type="signal peptide" evidence="14">
    <location>
        <begin position="1"/>
        <end position="19"/>
    </location>
</feature>
<dbReference type="OMA" id="QTMWDGN"/>
<evidence type="ECO:0000256" key="6">
    <source>
        <dbReference type="ARBA" id="ARBA00022729"/>
    </source>
</evidence>
<dbReference type="EC" id="3.4.24.39" evidence="14"/>
<dbReference type="PANTHER" id="PTHR37016:SF3">
    <property type="entry name" value="NEUTRAL PROTEASE 2-RELATED"/>
    <property type="match status" value="1"/>
</dbReference>
<dbReference type="HOGENOM" id="CLU_039313_1_0_1"/>
<evidence type="ECO:0000256" key="14">
    <source>
        <dbReference type="RuleBase" id="RU361126"/>
    </source>
</evidence>
<dbReference type="Gene3D" id="3.40.390.10">
    <property type="entry name" value="Collagenase (Catalytic Domain)"/>
    <property type="match status" value="1"/>
</dbReference>
<feature type="binding site" evidence="13">
    <location>
        <position position="332"/>
    </location>
    <ligand>
        <name>Zn(2+)</name>
        <dbReference type="ChEBI" id="CHEBI:29105"/>
        <note>catalytic</note>
    </ligand>
</feature>
<keyword evidence="5 13" id="KW-0479">Metal-binding</keyword>
<dbReference type="PRINTS" id="PR00768">
    <property type="entry name" value="DEUTEROLYSIN"/>
</dbReference>
<keyword evidence="14" id="KW-0964">Secreted</keyword>
<keyword evidence="10" id="KW-0865">Zymogen</keyword>
<evidence type="ECO:0000313" key="15">
    <source>
        <dbReference type="EMBL" id="KDB22362.1"/>
    </source>
</evidence>
<dbReference type="Gene3D" id="2.60.40.2970">
    <property type="match status" value="1"/>
</dbReference>
<evidence type="ECO:0000256" key="11">
    <source>
        <dbReference type="ARBA" id="ARBA00023157"/>
    </source>
</evidence>
<evidence type="ECO:0000256" key="7">
    <source>
        <dbReference type="ARBA" id="ARBA00022801"/>
    </source>
</evidence>
<keyword evidence="3 14" id="KW-0645">Protease</keyword>
<dbReference type="Proteomes" id="UP000024533">
    <property type="component" value="Unassembled WGS sequence"/>
</dbReference>
<reference evidence="15 16" key="1">
    <citation type="submission" date="2014-02" db="EMBL/GenBank/DDBJ databases">
        <title>The Genome Sequence of Trichophyton interdigitale MR816.</title>
        <authorList>
            <consortium name="The Broad Institute Genomics Platform"/>
            <person name="Cuomo C.A."/>
            <person name="White T.C."/>
            <person name="Graser Y."/>
            <person name="Martinez-Rossi N."/>
            <person name="Heitman J."/>
            <person name="Young S.K."/>
            <person name="Zeng Q."/>
            <person name="Gargeya S."/>
            <person name="Abouelleil A."/>
            <person name="Alvarado L."/>
            <person name="Chapman S.B."/>
            <person name="Gainer-Dewar J."/>
            <person name="Goldberg J."/>
            <person name="Griggs A."/>
            <person name="Gujja S."/>
            <person name="Hansen M."/>
            <person name="Howarth C."/>
            <person name="Imamovic A."/>
            <person name="Larimer J."/>
            <person name="Martinez D."/>
            <person name="Murphy C."/>
            <person name="Pearson M.D."/>
            <person name="Persinoti G."/>
            <person name="Poon T."/>
            <person name="Priest M."/>
            <person name="Roberts A.D."/>
            <person name="Saif S."/>
            <person name="Shea T.D."/>
            <person name="Sykes S.N."/>
            <person name="Wortman J."/>
            <person name="Nusbaum C."/>
            <person name="Birren B."/>
        </authorList>
    </citation>
    <scope>NUCLEOTIDE SEQUENCE [LARGE SCALE GENOMIC DNA]</scope>
    <source>
        <strain evidence="15 16">MR816</strain>
    </source>
</reference>
<keyword evidence="7 14" id="KW-0378">Hydrolase</keyword>
<keyword evidence="9 14" id="KW-0482">Metalloprotease</keyword>
<dbReference type="InterPro" id="IPR024079">
    <property type="entry name" value="MetalloPept_cat_dom_sf"/>
</dbReference>
<accession>A0A059J4E0</accession>
<evidence type="ECO:0000256" key="2">
    <source>
        <dbReference type="ARBA" id="ARBA00010279"/>
    </source>
</evidence>
<dbReference type="InterPro" id="IPR050414">
    <property type="entry name" value="Fungal_M35_metalloproteases"/>
</dbReference>
<evidence type="ECO:0000256" key="5">
    <source>
        <dbReference type="ARBA" id="ARBA00022723"/>
    </source>
</evidence>
<dbReference type="GO" id="GO:0006508">
    <property type="term" value="P:proteolysis"/>
    <property type="evidence" value="ECO:0007669"/>
    <property type="project" value="UniProtKB-KW"/>
</dbReference>
<feature type="binding site" evidence="13">
    <location>
        <position position="317"/>
    </location>
    <ligand>
        <name>Zn(2+)</name>
        <dbReference type="ChEBI" id="CHEBI:29105"/>
        <note>catalytic</note>
    </ligand>
</feature>
<evidence type="ECO:0000256" key="3">
    <source>
        <dbReference type="ARBA" id="ARBA00022670"/>
    </source>
</evidence>
<gene>
    <name evidence="15" type="ORF">H109_05720</name>
</gene>
<dbReference type="SUPFAM" id="SSF55486">
    <property type="entry name" value="Metalloproteases ('zincins'), catalytic domain"/>
    <property type="match status" value="1"/>
</dbReference>
<evidence type="ECO:0000256" key="8">
    <source>
        <dbReference type="ARBA" id="ARBA00022833"/>
    </source>
</evidence>
<comment type="catalytic activity">
    <reaction evidence="1 14">
        <text>Preferential cleavage of bonds with hydrophobic residues in P1'. Also 3-Asn-|-Gln-4 and 8-Gly-|-Ser-9 bonds in insulin B chain.</text>
        <dbReference type="EC" id="3.4.24.39"/>
    </reaction>
</comment>
<dbReference type="Pfam" id="PF02102">
    <property type="entry name" value="Peptidase_M35"/>
    <property type="match status" value="1"/>
</dbReference>
<dbReference type="GO" id="GO:0004222">
    <property type="term" value="F:metalloendopeptidase activity"/>
    <property type="evidence" value="ECO:0007669"/>
    <property type="project" value="InterPro"/>
</dbReference>
<evidence type="ECO:0000256" key="12">
    <source>
        <dbReference type="PIRSR" id="PIRSR601384-1"/>
    </source>
</evidence>
<evidence type="ECO:0000256" key="4">
    <source>
        <dbReference type="ARBA" id="ARBA00022685"/>
    </source>
</evidence>
<feature type="binding site" evidence="13">
    <location>
        <position position="321"/>
    </location>
    <ligand>
        <name>Zn(2+)</name>
        <dbReference type="ChEBI" id="CHEBI:29105"/>
        <note>catalytic</note>
    </ligand>
</feature>
<keyword evidence="16" id="KW-1185">Reference proteome</keyword>
<dbReference type="PANTHER" id="PTHR37016">
    <property type="match status" value="1"/>
</dbReference>
<dbReference type="AlphaFoldDB" id="A0A059J4E0"/>
<proteinExistence type="inferred from homology"/>
<protein>
    <recommendedName>
        <fullName evidence="14">Neutral protease 2</fullName>
        <ecNumber evidence="14">3.4.24.39</ecNumber>
    </recommendedName>
    <alternativeName>
        <fullName evidence="14">Deuterolysin</fullName>
    </alternativeName>
</protein>
<dbReference type="GO" id="GO:0005576">
    <property type="term" value="C:extracellular region"/>
    <property type="evidence" value="ECO:0007669"/>
    <property type="project" value="UniProtKB-SubCell"/>
</dbReference>
<comment type="cofactor">
    <cofactor evidence="13 14">
        <name>Zn(2+)</name>
        <dbReference type="ChEBI" id="CHEBI:29105"/>
    </cofactor>
    <text evidence="13 14">Binds 1 zinc ion per subunit.</text>
</comment>
<comment type="subcellular location">
    <subcellularLocation>
        <location evidence="14">Secreted</location>
    </subcellularLocation>
</comment>
<evidence type="ECO:0000256" key="1">
    <source>
        <dbReference type="ARBA" id="ARBA00001187"/>
    </source>
</evidence>
<dbReference type="GO" id="GO:0046872">
    <property type="term" value="F:metal ion binding"/>
    <property type="evidence" value="ECO:0007669"/>
    <property type="project" value="UniProtKB-KW"/>
</dbReference>
<evidence type="ECO:0000313" key="16">
    <source>
        <dbReference type="Proteomes" id="UP000024533"/>
    </source>
</evidence>
<feature type="active site" evidence="12">
    <location>
        <position position="318"/>
    </location>
</feature>
<evidence type="ECO:0000256" key="9">
    <source>
        <dbReference type="ARBA" id="ARBA00023049"/>
    </source>
</evidence>
<comment type="similarity">
    <text evidence="2 14">Belongs to the peptidase M35 family.</text>
</comment>
<dbReference type="InterPro" id="IPR001384">
    <property type="entry name" value="Peptidase_M35"/>
</dbReference>
<dbReference type="STRING" id="1215338.A0A059J4E0"/>
<sequence length="374" mass="40617">MQVIVALAALGSLAAPALGFSIPRGVPVSQSMIDVKLSSSGNSMVKATITNNGNRALNLLKFHTIMDSNPTRKVSIESEDGKEIQFTGMMPTYKEKDLKPSYFISLPPKGTVEHSFDIARTHDLSRGGKFTLKAEGMVPIAEENGTEITGAAKYHSNELHMTIDGKKAASVENAFGIVKRGPLSRINKRTSIDMQSCGNRQELQALTAALKASAQLSSKSAQAVSQNQEKYMEYFKDPQYMQTVQSRFQAVAQESSSTTGGSTTYHCSDTMGGCEEGVLAYTLPSQNEVFNCPIYYSDLPPLSNECHAQDQATTTLHELTHNPAVQEPFCEDNGYGYDRATALSAEQAVQNADSYALFANGKFNLILPMLIDPD</sequence>
<feature type="chain" id="PRO_5005102266" description="Neutral protease 2" evidence="14">
    <location>
        <begin position="20"/>
        <end position="374"/>
    </location>
</feature>
<keyword evidence="8 13" id="KW-0862">Zinc</keyword>
<dbReference type="CDD" id="cd11008">
    <property type="entry name" value="M35_deuterolysin_like"/>
    <property type="match status" value="1"/>
</dbReference>
<keyword evidence="6 14" id="KW-0732">Signal</keyword>
<evidence type="ECO:0000256" key="13">
    <source>
        <dbReference type="PIRSR" id="PIRSR601384-2"/>
    </source>
</evidence>
<evidence type="ECO:0000256" key="10">
    <source>
        <dbReference type="ARBA" id="ARBA00023145"/>
    </source>
</evidence>
<organism evidence="15 16">
    <name type="scientific">Trichophyton interdigitale (strain MR816)</name>
    <dbReference type="NCBI Taxonomy" id="1215338"/>
    <lineage>
        <taxon>Eukaryota</taxon>
        <taxon>Fungi</taxon>
        <taxon>Dikarya</taxon>
        <taxon>Ascomycota</taxon>
        <taxon>Pezizomycotina</taxon>
        <taxon>Eurotiomycetes</taxon>
        <taxon>Eurotiomycetidae</taxon>
        <taxon>Onygenales</taxon>
        <taxon>Arthrodermataceae</taxon>
        <taxon>Trichophyton</taxon>
    </lineage>
</organism>